<evidence type="ECO:0000313" key="1">
    <source>
        <dbReference type="EMBL" id="CAD2185244.1"/>
    </source>
</evidence>
<organism evidence="1 2">
    <name type="scientific">Meloidogyne enterolobii</name>
    <name type="common">Root-knot nematode worm</name>
    <name type="synonym">Meloidogyne mayaguensis</name>
    <dbReference type="NCBI Taxonomy" id="390850"/>
    <lineage>
        <taxon>Eukaryota</taxon>
        <taxon>Metazoa</taxon>
        <taxon>Ecdysozoa</taxon>
        <taxon>Nematoda</taxon>
        <taxon>Chromadorea</taxon>
        <taxon>Rhabditida</taxon>
        <taxon>Tylenchina</taxon>
        <taxon>Tylenchomorpha</taxon>
        <taxon>Tylenchoidea</taxon>
        <taxon>Meloidogynidae</taxon>
        <taxon>Meloidogyninae</taxon>
        <taxon>Meloidogyne</taxon>
    </lineage>
</organism>
<gene>
    <name evidence="1" type="ORF">MENT_LOCUS37654</name>
</gene>
<dbReference type="AlphaFoldDB" id="A0A6V7WE26"/>
<comment type="caution">
    <text evidence="1">The sequence shown here is derived from an EMBL/GenBank/DDBJ whole genome shotgun (WGS) entry which is preliminary data.</text>
</comment>
<name>A0A6V7WE26_MELEN</name>
<evidence type="ECO:0000313" key="2">
    <source>
        <dbReference type="Proteomes" id="UP000580250"/>
    </source>
</evidence>
<dbReference type="EMBL" id="CAJEWN010000538">
    <property type="protein sequence ID" value="CAD2185244.1"/>
    <property type="molecule type" value="Genomic_DNA"/>
</dbReference>
<dbReference type="Proteomes" id="UP000580250">
    <property type="component" value="Unassembled WGS sequence"/>
</dbReference>
<proteinExistence type="predicted"/>
<accession>A0A6V7WE26</accession>
<reference evidence="1 2" key="1">
    <citation type="submission" date="2020-08" db="EMBL/GenBank/DDBJ databases">
        <authorList>
            <person name="Koutsovoulos G."/>
            <person name="Danchin GJ E."/>
        </authorList>
    </citation>
    <scope>NUCLEOTIDE SEQUENCE [LARGE SCALE GENOMIC DNA]</scope>
</reference>
<sequence>MVNTHFQLPYLNTDQCMLRPEQKKLGSYGLIFERPYFYLCDELLICYPSQLIGNNRRNGIITTVPYRLREAKKNNVTIQCEQRRKGFCNEEKNKHLCKIGQPGSTIWHGIMIRTENKNQTPNNSPVFVTTILLSITKQKYEINETLKFYIKFGRMQDTFTRVILDNDTLKSKQVFLGNDNNLLKEYLSKVDKGAYLHKYAGLWALGLDLLPTPAERHLHLFVHGGCACSINFKTPTIPESLKPEVTPRLETGYKVCSAKYTDNTIYELGNLKDEEKIIKISIWASNNGSSGAIAFFNSADIFLEINFRGREIIFYSYMHEKIPKPISKFIDSNLFDYGASIDLTIRISNYYVWILFESNVFVKFIKKLWPEDWWNRKFLNESELKMSIGGDFILAAPLFIKVIDEQNLDYYNEMFDVIQMPYSQKIRETTSDETFFRFHLKINNKATKFSIKLFNGLEENPYIGTTVYSFEVSDNLINVAIKTGDVSNKYVLVLCLFPYSNSEC</sequence>
<protein>
    <submittedName>
        <fullName evidence="1">Uncharacterized protein</fullName>
    </submittedName>
</protein>
<dbReference type="OrthoDB" id="6251307at2759"/>